<reference evidence="1 2" key="1">
    <citation type="submission" date="2019-05" db="EMBL/GenBank/DDBJ databases">
        <title>Another draft genome of Portunus trituberculatus and its Hox gene families provides insights of decapod evolution.</title>
        <authorList>
            <person name="Jeong J.-H."/>
            <person name="Song I."/>
            <person name="Kim S."/>
            <person name="Choi T."/>
            <person name="Kim D."/>
            <person name="Ryu S."/>
            <person name="Kim W."/>
        </authorList>
    </citation>
    <scope>NUCLEOTIDE SEQUENCE [LARGE SCALE GENOMIC DNA]</scope>
    <source>
        <tissue evidence="1">Muscle</tissue>
    </source>
</reference>
<dbReference type="EMBL" id="VSRR010026302">
    <property type="protein sequence ID" value="MPC67484.1"/>
    <property type="molecule type" value="Genomic_DNA"/>
</dbReference>
<sequence>MPRIKIKAQDPKDPRRKSALLGVISKNGIFITKLITVNDGFVVVASNDYDLDKIFQAQTTSNLTENEFYP</sequence>
<organism evidence="1 2">
    <name type="scientific">Portunus trituberculatus</name>
    <name type="common">Swimming crab</name>
    <name type="synonym">Neptunus trituberculatus</name>
    <dbReference type="NCBI Taxonomy" id="210409"/>
    <lineage>
        <taxon>Eukaryota</taxon>
        <taxon>Metazoa</taxon>
        <taxon>Ecdysozoa</taxon>
        <taxon>Arthropoda</taxon>
        <taxon>Crustacea</taxon>
        <taxon>Multicrustacea</taxon>
        <taxon>Malacostraca</taxon>
        <taxon>Eumalacostraca</taxon>
        <taxon>Eucarida</taxon>
        <taxon>Decapoda</taxon>
        <taxon>Pleocyemata</taxon>
        <taxon>Brachyura</taxon>
        <taxon>Eubrachyura</taxon>
        <taxon>Portunoidea</taxon>
        <taxon>Portunidae</taxon>
        <taxon>Portuninae</taxon>
        <taxon>Portunus</taxon>
    </lineage>
</organism>
<accession>A0A5B7HFP4</accession>
<dbReference type="Proteomes" id="UP000324222">
    <property type="component" value="Unassembled WGS sequence"/>
</dbReference>
<evidence type="ECO:0000313" key="2">
    <source>
        <dbReference type="Proteomes" id="UP000324222"/>
    </source>
</evidence>
<gene>
    <name evidence="1" type="ORF">E2C01_061661</name>
</gene>
<evidence type="ECO:0000313" key="1">
    <source>
        <dbReference type="EMBL" id="MPC67484.1"/>
    </source>
</evidence>
<name>A0A5B7HFP4_PORTR</name>
<comment type="caution">
    <text evidence="1">The sequence shown here is derived from an EMBL/GenBank/DDBJ whole genome shotgun (WGS) entry which is preliminary data.</text>
</comment>
<protein>
    <submittedName>
        <fullName evidence="1">Uncharacterized protein</fullName>
    </submittedName>
</protein>
<proteinExistence type="predicted"/>
<dbReference type="AlphaFoldDB" id="A0A5B7HFP4"/>
<keyword evidence="2" id="KW-1185">Reference proteome</keyword>